<organism evidence="1">
    <name type="scientific">Arundo donax</name>
    <name type="common">Giant reed</name>
    <name type="synonym">Donax arundinaceus</name>
    <dbReference type="NCBI Taxonomy" id="35708"/>
    <lineage>
        <taxon>Eukaryota</taxon>
        <taxon>Viridiplantae</taxon>
        <taxon>Streptophyta</taxon>
        <taxon>Embryophyta</taxon>
        <taxon>Tracheophyta</taxon>
        <taxon>Spermatophyta</taxon>
        <taxon>Magnoliopsida</taxon>
        <taxon>Liliopsida</taxon>
        <taxon>Poales</taxon>
        <taxon>Poaceae</taxon>
        <taxon>PACMAD clade</taxon>
        <taxon>Arundinoideae</taxon>
        <taxon>Arundineae</taxon>
        <taxon>Arundo</taxon>
    </lineage>
</organism>
<accession>A0A0A9C0E3</accession>
<reference evidence="1" key="2">
    <citation type="journal article" date="2015" name="Data Brief">
        <title>Shoot transcriptome of the giant reed, Arundo donax.</title>
        <authorList>
            <person name="Barrero R.A."/>
            <person name="Guerrero F.D."/>
            <person name="Moolhuijzen P."/>
            <person name="Goolsby J.A."/>
            <person name="Tidwell J."/>
            <person name="Bellgard S.E."/>
            <person name="Bellgard M.I."/>
        </authorList>
    </citation>
    <scope>NUCLEOTIDE SEQUENCE</scope>
    <source>
        <tissue evidence="1">Shoot tissue taken approximately 20 cm above the soil surface</tissue>
    </source>
</reference>
<name>A0A0A9C0E3_ARUDO</name>
<sequence length="26" mass="3007">MQVNLMNMQSFDETVVPRFVFCVLAS</sequence>
<protein>
    <submittedName>
        <fullName evidence="1">Uncharacterized protein</fullName>
    </submittedName>
</protein>
<proteinExistence type="predicted"/>
<evidence type="ECO:0000313" key="1">
    <source>
        <dbReference type="EMBL" id="JAD64987.1"/>
    </source>
</evidence>
<dbReference type="AlphaFoldDB" id="A0A0A9C0E3"/>
<reference evidence="1" key="1">
    <citation type="submission" date="2014-09" db="EMBL/GenBank/DDBJ databases">
        <authorList>
            <person name="Magalhaes I.L.F."/>
            <person name="Oliveira U."/>
            <person name="Santos F.R."/>
            <person name="Vidigal T.H.D.A."/>
            <person name="Brescovit A.D."/>
            <person name="Santos A.J."/>
        </authorList>
    </citation>
    <scope>NUCLEOTIDE SEQUENCE</scope>
    <source>
        <tissue evidence="1">Shoot tissue taken approximately 20 cm above the soil surface</tissue>
    </source>
</reference>
<dbReference type="EMBL" id="GBRH01232908">
    <property type="protein sequence ID" value="JAD64987.1"/>
    <property type="molecule type" value="Transcribed_RNA"/>
</dbReference>